<dbReference type="GO" id="GO:0003677">
    <property type="term" value="F:DNA binding"/>
    <property type="evidence" value="ECO:0007669"/>
    <property type="project" value="UniProtKB-KW"/>
</dbReference>
<dbReference type="InterPro" id="IPR008920">
    <property type="entry name" value="TF_FadR/GntR_C"/>
</dbReference>
<dbReference type="EMBL" id="FNSL01000001">
    <property type="protein sequence ID" value="SEB73345.1"/>
    <property type="molecule type" value="Genomic_DNA"/>
</dbReference>
<dbReference type="SMART" id="SM00895">
    <property type="entry name" value="FCD"/>
    <property type="match status" value="1"/>
</dbReference>
<dbReference type="CDD" id="cd07377">
    <property type="entry name" value="WHTH_GntR"/>
    <property type="match status" value="1"/>
</dbReference>
<reference evidence="6" key="1">
    <citation type="submission" date="2016-10" db="EMBL/GenBank/DDBJ databases">
        <authorList>
            <person name="Varghese N."/>
            <person name="Submissions S."/>
        </authorList>
    </citation>
    <scope>NUCLEOTIDE SEQUENCE [LARGE SCALE GENOMIC DNA]</scope>
    <source>
        <strain evidence="6">ES.061</strain>
    </source>
</reference>
<sequence>MKTRDVLKRETLADQVAQQLMEHIQNTAMAPGDQLPSEGEMADMFGISRPVVREALGQLKSIGLVEMHSGRRPMVQPIDGKLPGLFFKLSLALDSGSVQELLEVRRGLEVQSAILAAQRAGEDDCRRLEETVALMKKHLDEKDHRAFIDLDVQLHLLIASASRNAMLYNLIASIRGPMRESIAHGIAARNSQRELQRIHVLHSDVVTAIRTGDGAAAAVAMAAHFDDALISIVADRVAGQPIGGGKSDGNANEQG</sequence>
<dbReference type="Gene3D" id="1.20.120.530">
    <property type="entry name" value="GntR ligand-binding domain-like"/>
    <property type="match status" value="1"/>
</dbReference>
<evidence type="ECO:0000313" key="6">
    <source>
        <dbReference type="Proteomes" id="UP000199064"/>
    </source>
</evidence>
<dbReference type="Pfam" id="PF07729">
    <property type="entry name" value="FCD"/>
    <property type="match status" value="1"/>
</dbReference>
<keyword evidence="6" id="KW-1185">Reference proteome</keyword>
<dbReference type="InterPro" id="IPR036388">
    <property type="entry name" value="WH-like_DNA-bd_sf"/>
</dbReference>
<evidence type="ECO:0000259" key="4">
    <source>
        <dbReference type="PROSITE" id="PS50949"/>
    </source>
</evidence>
<evidence type="ECO:0000256" key="2">
    <source>
        <dbReference type="ARBA" id="ARBA00023125"/>
    </source>
</evidence>
<dbReference type="PROSITE" id="PS50949">
    <property type="entry name" value="HTH_GNTR"/>
    <property type="match status" value="1"/>
</dbReference>
<feature type="domain" description="HTH gntR-type" evidence="4">
    <location>
        <begin position="10"/>
        <end position="78"/>
    </location>
</feature>
<protein>
    <submittedName>
        <fullName evidence="5">Transcriptional regulator, GntR family</fullName>
    </submittedName>
</protein>
<dbReference type="Pfam" id="PF00392">
    <property type="entry name" value="GntR"/>
    <property type="match status" value="1"/>
</dbReference>
<evidence type="ECO:0000313" key="5">
    <source>
        <dbReference type="EMBL" id="SEB73345.1"/>
    </source>
</evidence>
<evidence type="ECO:0000256" key="3">
    <source>
        <dbReference type="ARBA" id="ARBA00023163"/>
    </source>
</evidence>
<dbReference type="GO" id="GO:0003700">
    <property type="term" value="F:DNA-binding transcription factor activity"/>
    <property type="evidence" value="ECO:0007669"/>
    <property type="project" value="InterPro"/>
</dbReference>
<dbReference type="SUPFAM" id="SSF48008">
    <property type="entry name" value="GntR ligand-binding domain-like"/>
    <property type="match status" value="1"/>
</dbReference>
<dbReference type="PANTHER" id="PTHR43537">
    <property type="entry name" value="TRANSCRIPTIONAL REGULATOR, GNTR FAMILY"/>
    <property type="match status" value="1"/>
</dbReference>
<dbReference type="PANTHER" id="PTHR43537:SF5">
    <property type="entry name" value="UXU OPERON TRANSCRIPTIONAL REGULATOR"/>
    <property type="match status" value="1"/>
</dbReference>
<name>A0A1H4LSV9_9HYPH</name>
<dbReference type="PRINTS" id="PR00035">
    <property type="entry name" value="HTHGNTR"/>
</dbReference>
<evidence type="ECO:0000256" key="1">
    <source>
        <dbReference type="ARBA" id="ARBA00023015"/>
    </source>
</evidence>
<gene>
    <name evidence="5" type="ORF">SAMN05216452_2964</name>
</gene>
<dbReference type="SUPFAM" id="SSF46785">
    <property type="entry name" value="Winged helix' DNA-binding domain"/>
    <property type="match status" value="1"/>
</dbReference>
<dbReference type="InterPro" id="IPR011711">
    <property type="entry name" value="GntR_C"/>
</dbReference>
<dbReference type="SMART" id="SM00345">
    <property type="entry name" value="HTH_GNTR"/>
    <property type="match status" value="1"/>
</dbReference>
<keyword evidence="3" id="KW-0804">Transcription</keyword>
<dbReference type="InterPro" id="IPR000524">
    <property type="entry name" value="Tscrpt_reg_HTH_GntR"/>
</dbReference>
<keyword evidence="2" id="KW-0238">DNA-binding</keyword>
<organism evidence="5 6">
    <name type="scientific">Nitratireductor aquibiodomus</name>
    <dbReference type="NCBI Taxonomy" id="204799"/>
    <lineage>
        <taxon>Bacteria</taxon>
        <taxon>Pseudomonadati</taxon>
        <taxon>Pseudomonadota</taxon>
        <taxon>Alphaproteobacteria</taxon>
        <taxon>Hyphomicrobiales</taxon>
        <taxon>Phyllobacteriaceae</taxon>
        <taxon>Nitratireductor</taxon>
    </lineage>
</organism>
<proteinExistence type="predicted"/>
<dbReference type="Gene3D" id="1.10.10.10">
    <property type="entry name" value="Winged helix-like DNA-binding domain superfamily/Winged helix DNA-binding domain"/>
    <property type="match status" value="1"/>
</dbReference>
<dbReference type="Proteomes" id="UP000199064">
    <property type="component" value="Unassembled WGS sequence"/>
</dbReference>
<dbReference type="AlphaFoldDB" id="A0A1H4LSV9"/>
<keyword evidence="1" id="KW-0805">Transcription regulation</keyword>
<accession>A0A1H4LSV9</accession>
<dbReference type="InterPro" id="IPR036390">
    <property type="entry name" value="WH_DNA-bd_sf"/>
</dbReference>